<keyword evidence="4" id="KW-0539">Nucleus</keyword>
<sequence>MSQGVSCLKLPVETSQCCRSDCHIHLQPQVAPSHMEEYLSSIHIHPQVSSQLNKFRIFLGVARLLDYSISEEVTKAVEDDFVDMRKDDPQSISADDLHRMLVVSRLLSLSLGQTSLSRDSWLRAKNIEMLRRTRMEQHKSVNGNEP</sequence>
<comment type="similarity">
    <text evidence="2">Belongs to the MCMBP family.</text>
</comment>
<comment type="caution">
    <text evidence="5">The sequence shown here is derived from an EMBL/GenBank/DDBJ whole genome shotgun (WGS) entry which is preliminary data.</text>
</comment>
<evidence type="ECO:0000256" key="4">
    <source>
        <dbReference type="ARBA" id="ARBA00023242"/>
    </source>
</evidence>
<dbReference type="EMBL" id="JAHRIP010012524">
    <property type="protein sequence ID" value="MEQ2285096.1"/>
    <property type="molecule type" value="Genomic_DNA"/>
</dbReference>
<evidence type="ECO:0000313" key="5">
    <source>
        <dbReference type="EMBL" id="MEQ2285096.1"/>
    </source>
</evidence>
<proteinExistence type="inferred from homology"/>
<evidence type="ECO:0000256" key="1">
    <source>
        <dbReference type="ARBA" id="ARBA00004123"/>
    </source>
</evidence>
<reference evidence="5 6" key="1">
    <citation type="submission" date="2021-06" db="EMBL/GenBank/DDBJ databases">
        <authorList>
            <person name="Palmer J.M."/>
        </authorList>
    </citation>
    <scope>NUCLEOTIDE SEQUENCE [LARGE SCALE GENOMIC DNA]</scope>
    <source>
        <strain evidence="5 6">AS_MEX2019</strain>
        <tissue evidence="5">Muscle</tissue>
    </source>
</reference>
<evidence type="ECO:0000256" key="3">
    <source>
        <dbReference type="ARBA" id="ARBA00015405"/>
    </source>
</evidence>
<gene>
    <name evidence="5" type="ORF">AMECASPLE_028399</name>
</gene>
<organism evidence="5 6">
    <name type="scientific">Ameca splendens</name>
    <dbReference type="NCBI Taxonomy" id="208324"/>
    <lineage>
        <taxon>Eukaryota</taxon>
        <taxon>Metazoa</taxon>
        <taxon>Chordata</taxon>
        <taxon>Craniata</taxon>
        <taxon>Vertebrata</taxon>
        <taxon>Euteleostomi</taxon>
        <taxon>Actinopterygii</taxon>
        <taxon>Neopterygii</taxon>
        <taxon>Teleostei</taxon>
        <taxon>Neoteleostei</taxon>
        <taxon>Acanthomorphata</taxon>
        <taxon>Ovalentaria</taxon>
        <taxon>Atherinomorphae</taxon>
        <taxon>Cyprinodontiformes</taxon>
        <taxon>Goodeidae</taxon>
        <taxon>Ameca</taxon>
    </lineage>
</organism>
<accession>A0ABV0XUH0</accession>
<name>A0ABV0XUH0_9TELE</name>
<dbReference type="InterPro" id="IPR019140">
    <property type="entry name" value="MCM_complex-bd"/>
</dbReference>
<protein>
    <recommendedName>
        <fullName evidence="3">Mini-chromosome maintenance complex-binding protein</fullName>
    </recommendedName>
</protein>
<dbReference type="PANTHER" id="PTHR13489">
    <property type="entry name" value="MINI-CHROMOSOME MAINTENANCE COMPLEX-BINDING PROTEIN"/>
    <property type="match status" value="1"/>
</dbReference>
<dbReference type="Proteomes" id="UP001469553">
    <property type="component" value="Unassembled WGS sequence"/>
</dbReference>
<keyword evidence="6" id="KW-1185">Reference proteome</keyword>
<dbReference type="PANTHER" id="PTHR13489:SF0">
    <property type="entry name" value="MINI-CHROMOSOME MAINTENANCE COMPLEX-BINDING PROTEIN"/>
    <property type="match status" value="1"/>
</dbReference>
<evidence type="ECO:0000313" key="6">
    <source>
        <dbReference type="Proteomes" id="UP001469553"/>
    </source>
</evidence>
<evidence type="ECO:0000256" key="2">
    <source>
        <dbReference type="ARBA" id="ARBA00007925"/>
    </source>
</evidence>
<dbReference type="Pfam" id="PF09739">
    <property type="entry name" value="MCM_bind"/>
    <property type="match status" value="1"/>
</dbReference>
<comment type="subcellular location">
    <subcellularLocation>
        <location evidence="1">Nucleus</location>
    </subcellularLocation>
</comment>